<comment type="similarity">
    <text evidence="1">Belongs to the peptidase C48 family.</text>
</comment>
<feature type="region of interest" description="Disordered" evidence="6">
    <location>
        <begin position="216"/>
        <end position="362"/>
    </location>
</feature>
<dbReference type="SUPFAM" id="SSF54001">
    <property type="entry name" value="Cysteine proteinases"/>
    <property type="match status" value="1"/>
</dbReference>
<reference evidence="8 9" key="1">
    <citation type="submission" date="2021-07" db="EMBL/GenBank/DDBJ databases">
        <authorList>
            <person name="Palmer J.M."/>
        </authorList>
    </citation>
    <scope>NUCLEOTIDE SEQUENCE [LARGE SCALE GENOMIC DNA]</scope>
    <source>
        <strain evidence="8 9">AT_MEX2019</strain>
        <tissue evidence="8">Muscle</tissue>
    </source>
</reference>
<feature type="compositionally biased region" description="Low complexity" evidence="6">
    <location>
        <begin position="238"/>
        <end position="258"/>
    </location>
</feature>
<evidence type="ECO:0000256" key="2">
    <source>
        <dbReference type="ARBA" id="ARBA00022553"/>
    </source>
</evidence>
<protein>
    <recommendedName>
        <fullName evidence="7">Ubiquitin-like protease family profile domain-containing protein</fullName>
    </recommendedName>
</protein>
<evidence type="ECO:0000256" key="1">
    <source>
        <dbReference type="ARBA" id="ARBA00005234"/>
    </source>
</evidence>
<feature type="region of interest" description="Disordered" evidence="6">
    <location>
        <begin position="691"/>
        <end position="710"/>
    </location>
</feature>
<name>A0ABU7BWP1_9TELE</name>
<feature type="compositionally biased region" description="Polar residues" evidence="6">
    <location>
        <begin position="220"/>
        <end position="237"/>
    </location>
</feature>
<feature type="compositionally biased region" description="Basic residues" evidence="6">
    <location>
        <begin position="292"/>
        <end position="311"/>
    </location>
</feature>
<evidence type="ECO:0000256" key="5">
    <source>
        <dbReference type="ARBA" id="ARBA00022801"/>
    </source>
</evidence>
<dbReference type="Pfam" id="PF02902">
    <property type="entry name" value="Peptidase_C48"/>
    <property type="match status" value="1"/>
</dbReference>
<keyword evidence="2" id="KW-0597">Phosphoprotein</keyword>
<keyword evidence="9" id="KW-1185">Reference proteome</keyword>
<dbReference type="PANTHER" id="PTHR46896">
    <property type="entry name" value="SENTRIN-SPECIFIC PROTEASE"/>
    <property type="match status" value="1"/>
</dbReference>
<evidence type="ECO:0000256" key="4">
    <source>
        <dbReference type="ARBA" id="ARBA00022786"/>
    </source>
</evidence>
<dbReference type="EMBL" id="JAHUTI010069067">
    <property type="protein sequence ID" value="MED6253963.1"/>
    <property type="molecule type" value="Genomic_DNA"/>
</dbReference>
<accession>A0ABU7BWP1</accession>
<dbReference type="Proteomes" id="UP001345963">
    <property type="component" value="Unassembled WGS sequence"/>
</dbReference>
<dbReference type="InterPro" id="IPR051947">
    <property type="entry name" value="Sentrin-specific_protease"/>
</dbReference>
<keyword evidence="4" id="KW-0833">Ubl conjugation pathway</keyword>
<dbReference type="PROSITE" id="PS50600">
    <property type="entry name" value="ULP_PROTEASE"/>
    <property type="match status" value="1"/>
</dbReference>
<feature type="compositionally biased region" description="Polar residues" evidence="6">
    <location>
        <begin position="259"/>
        <end position="269"/>
    </location>
</feature>
<evidence type="ECO:0000256" key="3">
    <source>
        <dbReference type="ARBA" id="ARBA00022670"/>
    </source>
</evidence>
<dbReference type="InterPro" id="IPR038765">
    <property type="entry name" value="Papain-like_cys_pep_sf"/>
</dbReference>
<evidence type="ECO:0000313" key="9">
    <source>
        <dbReference type="Proteomes" id="UP001345963"/>
    </source>
</evidence>
<feature type="compositionally biased region" description="Polar residues" evidence="6">
    <location>
        <begin position="171"/>
        <end position="182"/>
    </location>
</feature>
<organism evidence="8 9">
    <name type="scientific">Ataeniobius toweri</name>
    <dbReference type="NCBI Taxonomy" id="208326"/>
    <lineage>
        <taxon>Eukaryota</taxon>
        <taxon>Metazoa</taxon>
        <taxon>Chordata</taxon>
        <taxon>Craniata</taxon>
        <taxon>Vertebrata</taxon>
        <taxon>Euteleostomi</taxon>
        <taxon>Actinopterygii</taxon>
        <taxon>Neopterygii</taxon>
        <taxon>Teleostei</taxon>
        <taxon>Neoteleostei</taxon>
        <taxon>Acanthomorphata</taxon>
        <taxon>Ovalentaria</taxon>
        <taxon>Atherinomorphae</taxon>
        <taxon>Cyprinodontiformes</taxon>
        <taxon>Goodeidae</taxon>
        <taxon>Ataeniobius</taxon>
    </lineage>
</organism>
<dbReference type="PANTHER" id="PTHR46896:SF2">
    <property type="entry name" value="SENTRIN-SPECIFIC PROTEASE 7"/>
    <property type="match status" value="1"/>
</dbReference>
<dbReference type="Gene3D" id="3.30.310.130">
    <property type="entry name" value="Ubiquitin-related"/>
    <property type="match status" value="1"/>
</dbReference>
<feature type="domain" description="Ubiquitin-like protease family profile" evidence="7">
    <location>
        <begin position="572"/>
        <end position="799"/>
    </location>
</feature>
<evidence type="ECO:0000259" key="7">
    <source>
        <dbReference type="PROSITE" id="PS50600"/>
    </source>
</evidence>
<feature type="compositionally biased region" description="Basic and acidic residues" evidence="6">
    <location>
        <begin position="84"/>
        <end position="94"/>
    </location>
</feature>
<feature type="region of interest" description="Disordered" evidence="6">
    <location>
        <begin position="128"/>
        <end position="196"/>
    </location>
</feature>
<feature type="compositionally biased region" description="Low complexity" evidence="6">
    <location>
        <begin position="139"/>
        <end position="157"/>
    </location>
</feature>
<feature type="region of interest" description="Disordered" evidence="6">
    <location>
        <begin position="69"/>
        <end position="96"/>
    </location>
</feature>
<dbReference type="Gene3D" id="1.10.418.20">
    <property type="match status" value="1"/>
</dbReference>
<dbReference type="InterPro" id="IPR003653">
    <property type="entry name" value="Peptidase_C48_C"/>
</dbReference>
<gene>
    <name evidence="8" type="ORF">ATANTOWER_010036</name>
</gene>
<keyword evidence="5" id="KW-0378">Hydrolase</keyword>
<evidence type="ECO:0000313" key="8">
    <source>
        <dbReference type="EMBL" id="MED6253963.1"/>
    </source>
</evidence>
<feature type="compositionally biased region" description="Polar residues" evidence="6">
    <location>
        <begin position="351"/>
        <end position="360"/>
    </location>
</feature>
<comment type="caution">
    <text evidence="8">The sequence shown here is derived from an EMBL/GenBank/DDBJ whole genome shotgun (WGS) entry which is preliminary data.</text>
</comment>
<feature type="compositionally biased region" description="Acidic residues" evidence="6">
    <location>
        <begin position="322"/>
        <end position="332"/>
    </location>
</feature>
<keyword evidence="3" id="KW-0645">Protease</keyword>
<feature type="compositionally biased region" description="Basic and acidic residues" evidence="6">
    <location>
        <begin position="274"/>
        <end position="291"/>
    </location>
</feature>
<feature type="compositionally biased region" description="Polar residues" evidence="6">
    <location>
        <begin position="128"/>
        <end position="137"/>
    </location>
</feature>
<sequence length="850" mass="93879">MTLKQAKIDHEMGQQGAILDPLYTAELSSPASRRASCSAGSHRMALPFKIPKKKQSEGSDSAHIHLQSPLSRLHGSASQGLESPSRRGGSDRMHAGNAFGSFTAGLRAPCRQPFRSYVQTLLGLDSSNTGGASSANHRSPGSWSSQSQQGQKGEGWSNGWRPKRASDRLLQPQQTSDLQSPPQKKKSAACSGPSSLNKTISVESVDCLAELRAEEHAGRLSSSALQRKADTATNGMKKNSSSSGLEKTSESNRPSSSSTMKTTLSPNKTPSRRQHLDLKEDVMETQRDRWRQFRMRKTRPAVQHRRLKKPRLAPSEPIVLSSEEEQDEEDGDEGQKTSQSSSRPDGAGHSGKSQVSQQLGSPPPSFLQLEFCSLHCGLMEAGANGSMTITENGIMLPVRGTEDTEVTVVASQLRGYGVWDGGVAQGGTLLAGWEGPAPSLLFLWVSEAQANLLQRELSPIQKASGAANAPSCSFLLLVLKEQLQELQAALLASILEMGEYKQRRSSSSPIDWSYGLLLAHSCAPPMDQHLLRLLGPSAKPARSSGAQRNSADLQLLPTRLLQYPLVPCKGRITVTEEDLACLDTGEFLNDVIIDFYLKYLLLEGVSGAVAQRSHVFSSFFYKQLSRRRAAGESDTPSVPDRHTRHQRVKTWTRHVDIFTKDFLFVPVNQEAHWFLVVVCFPGLEDVRIEESPGGAGGSERAAGKLNLGSQQPPQCTLQGCQRSTVTKRPCILVMDSLKLSYHDNVCRLIRDYLQVEWEVRRKTPRLFTPDSMRSCSCRVPQQDNSSDCGLYLLQYAENFLQNPVVHFDLPLRLESWFPRQRVRQKREEIRSLIMRLHQTQLNEENRNAGL</sequence>
<evidence type="ECO:0000256" key="6">
    <source>
        <dbReference type="SAM" id="MobiDB-lite"/>
    </source>
</evidence>
<proteinExistence type="inferred from homology"/>